<evidence type="ECO:0000313" key="2">
    <source>
        <dbReference type="Proteomes" id="UP000320338"/>
    </source>
</evidence>
<dbReference type="InterPro" id="IPR011990">
    <property type="entry name" value="TPR-like_helical_dom_sf"/>
</dbReference>
<evidence type="ECO:0000313" key="1">
    <source>
        <dbReference type="EMBL" id="GEC19872.1"/>
    </source>
</evidence>
<comment type="caution">
    <text evidence="1">The sequence shown here is derived from an EMBL/GenBank/DDBJ whole genome shotgun (WGS) entry which is preliminary data.</text>
</comment>
<accession>A0A4Y3WLU9</accession>
<proteinExistence type="predicted"/>
<dbReference type="EMBL" id="BJNG01000016">
    <property type="protein sequence ID" value="GEC19872.1"/>
    <property type="molecule type" value="Genomic_DNA"/>
</dbReference>
<dbReference type="PANTHER" id="PTHR46082:SF6">
    <property type="entry name" value="AAA+ ATPASE DOMAIN-CONTAINING PROTEIN-RELATED"/>
    <property type="match status" value="1"/>
</dbReference>
<dbReference type="Gene3D" id="1.25.40.10">
    <property type="entry name" value="Tetratricopeptide repeat domain"/>
    <property type="match status" value="1"/>
</dbReference>
<dbReference type="PANTHER" id="PTHR46082">
    <property type="entry name" value="ATP/GTP-BINDING PROTEIN-RELATED"/>
    <property type="match status" value="1"/>
</dbReference>
<gene>
    <name evidence="1" type="ORF">PHY01_21550</name>
</gene>
<dbReference type="AlphaFoldDB" id="A0A4Y3WLU9"/>
<keyword evidence="2" id="KW-1185">Reference proteome</keyword>
<dbReference type="Proteomes" id="UP000320338">
    <property type="component" value="Unassembled WGS sequence"/>
</dbReference>
<dbReference type="Pfam" id="PF13424">
    <property type="entry name" value="TPR_12"/>
    <property type="match status" value="1"/>
</dbReference>
<dbReference type="InterPro" id="IPR053137">
    <property type="entry name" value="NLR-like"/>
</dbReference>
<sequence>MAAGYLADGRLDRAVRALESLLDDCRAQLGEEDVDTLVVEGNLAVALVMGGHEDEGAMLMSANLARRERVFGDEHPQTLTARDAVAATHRLAGRLPEALWLYSRVAPQRNRVLGPSHPHTLTTRLGLGLTFAAAGDTAMALDVVTAALQDCDEVVVEQAELLRSCLAELQGAAVPGQRSGSPQRFARAAVDVVAGADRGGPP</sequence>
<protein>
    <recommendedName>
        <fullName evidence="3">Tetratricopeptide repeat protein</fullName>
    </recommendedName>
</protein>
<evidence type="ECO:0008006" key="3">
    <source>
        <dbReference type="Google" id="ProtNLM"/>
    </source>
</evidence>
<name>A0A4Y3WLU9_9PSEU</name>
<reference evidence="1 2" key="1">
    <citation type="submission" date="2019-06" db="EMBL/GenBank/DDBJ databases">
        <title>Whole genome shotgun sequence of Pseudonocardia hydrocarbonoxydans NBRC 14498.</title>
        <authorList>
            <person name="Hosoyama A."/>
            <person name="Uohara A."/>
            <person name="Ohji S."/>
            <person name="Ichikawa N."/>
        </authorList>
    </citation>
    <scope>NUCLEOTIDE SEQUENCE [LARGE SCALE GENOMIC DNA]</scope>
    <source>
        <strain evidence="1 2">NBRC 14498</strain>
    </source>
</reference>
<organism evidence="1 2">
    <name type="scientific">Pseudonocardia hydrocarbonoxydans</name>
    <dbReference type="NCBI Taxonomy" id="76726"/>
    <lineage>
        <taxon>Bacteria</taxon>
        <taxon>Bacillati</taxon>
        <taxon>Actinomycetota</taxon>
        <taxon>Actinomycetes</taxon>
        <taxon>Pseudonocardiales</taxon>
        <taxon>Pseudonocardiaceae</taxon>
        <taxon>Pseudonocardia</taxon>
    </lineage>
</organism>
<dbReference type="SUPFAM" id="SSF48452">
    <property type="entry name" value="TPR-like"/>
    <property type="match status" value="1"/>
</dbReference>